<organism evidence="2">
    <name type="scientific">Euplotes aediculatus</name>
    <name type="common">Ciliate</name>
    <dbReference type="NCBI Taxonomy" id="5940"/>
    <lineage>
        <taxon>Eukaryota</taxon>
        <taxon>Sar</taxon>
        <taxon>Alveolata</taxon>
        <taxon>Ciliophora</taxon>
        <taxon>Intramacronucleata</taxon>
        <taxon>Spirotrichea</taxon>
        <taxon>Hypotrichia</taxon>
        <taxon>Euplotida</taxon>
        <taxon>Euplotidae</taxon>
        <taxon>Euplotes</taxon>
    </lineage>
</organism>
<keyword evidence="1" id="KW-0732">Signal</keyword>
<reference evidence="2" key="1">
    <citation type="submission" date="2008-11" db="EMBL/GenBank/DDBJ databases">
        <title>Identification of sexual maturation-related gene in Euplotes aediculatus.</title>
        <authorList>
            <person name="Li J."/>
            <person name="Lv J."/>
            <person name="Liang X."/>
            <person name="Zhang X."/>
            <person name="Yang T."/>
        </authorList>
    </citation>
    <scope>NUCLEOTIDE SEQUENCE</scope>
</reference>
<proteinExistence type="predicted"/>
<evidence type="ECO:0000256" key="1">
    <source>
        <dbReference type="SAM" id="SignalP"/>
    </source>
</evidence>
<dbReference type="PANTHER" id="PTHR40524:SF1">
    <property type="entry name" value="PEPTIDASE C39-LIKE DOMAIN-CONTAINING PROTEIN"/>
    <property type="match status" value="1"/>
</dbReference>
<feature type="chain" id="PRO_5013379539" evidence="1">
    <location>
        <begin position="16"/>
        <end position="198"/>
    </location>
</feature>
<name>B8Y446_EUPAE</name>
<evidence type="ECO:0000313" key="2">
    <source>
        <dbReference type="EMBL" id="ACL36505.1"/>
    </source>
</evidence>
<dbReference type="PANTHER" id="PTHR40524">
    <property type="entry name" value="PEPTIDASE_C39_2 DOMAIN-CONTAINING PROTEIN"/>
    <property type="match status" value="1"/>
</dbReference>
<protein>
    <submittedName>
        <fullName evidence="2">Sexual maturation-related protein</fullName>
    </submittedName>
</protein>
<accession>B8Y446</accession>
<dbReference type="AlphaFoldDB" id="B8Y446"/>
<dbReference type="EMBL" id="FJ477064">
    <property type="protein sequence ID" value="ACL36505.1"/>
    <property type="molecule type" value="Genomic_DNA"/>
</dbReference>
<sequence>MKIALLALLLVCAFADNTLDWTNNVQEVEATLPIWPLNNNIECISWTDPYKQCDAAWKDIKMGDKTICQAGSLTTSMSMALRKRGKKIDGRESNPGTLNAWLKTHGGYSGNLFVWGSVAPLGLKFLYHTTNHTNIRNCICEDTCEAILNVENGKHYVLATGFSGPIYKVNNPYSNYTQSMDYTDLPYVGVTRASLFRG</sequence>
<gene>
    <name evidence="2" type="primary">emat-1</name>
</gene>
<feature type="signal peptide" evidence="1">
    <location>
        <begin position="1"/>
        <end position="15"/>
    </location>
</feature>